<evidence type="ECO:0000313" key="2">
    <source>
        <dbReference type="EMBL" id="KJJ85205.1"/>
    </source>
</evidence>
<sequence>MRKAIIYFWGIIAVVTVSSIGCSENKDKDSFLAANSESLKKSLVAEKVNTQEISADSAKIDDEELYCLPVVAGKASSFDETPDWAPAPNPMAPVDGDMLTRWSSNYENEEEWIYFDLDQERIVSNIIVRWERAYAKKYKIFVSMDAEDWQEVFFEQNGQGGDAEAFFPPVKCRYLKIMSVEKAEADWGISIWEVEIYGPKGQNIDAQISKKDYLARGNTEAKRKEADEAISKLSEAVPSLEQKPFQQGVVYTSWMSDELLMPVSDFTLISLKEKGIDTISIMVPAYQDALNSEVIFTNDRPGGDTPTDIAITHAIETCHKLGMRVLLKPHVDPRTNEARIDIVGNQKWFDSYEEFILRYAKIAALNNVEIFSIGTELEGTTFEAWTSRWEIIIKKVREVYKGKLVYSANWTEYQGVPFWKDMDYLGIDAYFPLTDKNDATREELISAWEKKAGEIETWLRENNLLDKPVLFTEIGYTTTDGTNRQPWVALTSIEDQQEQSDCLDAAFEVLTKKPWFKGYYLWQYMPQERWSPLGFTVNGKKAENIFCGWVKKIKESENLNEGGKK</sequence>
<dbReference type="Gene3D" id="2.60.120.260">
    <property type="entry name" value="Galactose-binding domain-like"/>
    <property type="match status" value="1"/>
</dbReference>
<dbReference type="CDD" id="cd19608">
    <property type="entry name" value="GH113_mannanase-like"/>
    <property type="match status" value="1"/>
</dbReference>
<comment type="caution">
    <text evidence="2">The sequence shown here is derived from an EMBL/GenBank/DDBJ whole genome shotgun (WGS) entry which is preliminary data.</text>
</comment>
<dbReference type="PROSITE" id="PS50022">
    <property type="entry name" value="FA58C_3"/>
    <property type="match status" value="1"/>
</dbReference>
<dbReference type="InterPro" id="IPR017853">
    <property type="entry name" value="GH"/>
</dbReference>
<reference evidence="2 3" key="1">
    <citation type="submission" date="2015-02" db="EMBL/GenBank/DDBJ databases">
        <title>Single-cell genomics of uncultivated deep-branching MTB reveals a conserved set of magnetosome genes.</title>
        <authorList>
            <person name="Kolinko S."/>
            <person name="Richter M."/>
            <person name="Glockner F.O."/>
            <person name="Brachmann A."/>
            <person name="Schuler D."/>
        </authorList>
    </citation>
    <scope>NUCLEOTIDE SEQUENCE [LARGE SCALE GENOMIC DNA]</scope>
    <source>
        <strain evidence="2">SKK-01</strain>
    </source>
</reference>
<protein>
    <submittedName>
        <fullName evidence="2">Protein containing Coagulation factor 5/8 type</fullName>
    </submittedName>
</protein>
<dbReference type="Gene3D" id="3.20.20.80">
    <property type="entry name" value="Glycosidases"/>
    <property type="match status" value="1"/>
</dbReference>
<dbReference type="Pfam" id="PF00754">
    <property type="entry name" value="F5_F8_type_C"/>
    <property type="match status" value="1"/>
</dbReference>
<dbReference type="EMBL" id="JYNY01000203">
    <property type="protein sequence ID" value="KJJ85205.1"/>
    <property type="molecule type" value="Genomic_DNA"/>
</dbReference>
<accession>A0A0F0CUX2</accession>
<keyword evidence="3" id="KW-1185">Reference proteome</keyword>
<dbReference type="InterPro" id="IPR055151">
    <property type="entry name" value="GH113"/>
</dbReference>
<dbReference type="SUPFAM" id="SSF49785">
    <property type="entry name" value="Galactose-binding domain-like"/>
    <property type="match status" value="1"/>
</dbReference>
<evidence type="ECO:0000313" key="3">
    <source>
        <dbReference type="Proteomes" id="UP000033428"/>
    </source>
</evidence>
<proteinExistence type="predicted"/>
<dbReference type="PATRIC" id="fig|1609969.3.peg.987"/>
<name>A0A0F0CUX2_9BACT</name>
<dbReference type="InterPro" id="IPR008979">
    <property type="entry name" value="Galactose-bd-like_sf"/>
</dbReference>
<dbReference type="Pfam" id="PF22612">
    <property type="entry name" value="GH113"/>
    <property type="match status" value="1"/>
</dbReference>
<dbReference type="Proteomes" id="UP000033428">
    <property type="component" value="Unassembled WGS sequence"/>
</dbReference>
<dbReference type="SUPFAM" id="SSF51445">
    <property type="entry name" value="(Trans)glycosidases"/>
    <property type="match status" value="1"/>
</dbReference>
<feature type="domain" description="F5/8 type C" evidence="1">
    <location>
        <begin position="53"/>
        <end position="199"/>
    </location>
</feature>
<organism evidence="2 3">
    <name type="scientific">Candidatus Omnitrophus magneticus</name>
    <dbReference type="NCBI Taxonomy" id="1609969"/>
    <lineage>
        <taxon>Bacteria</taxon>
        <taxon>Pseudomonadati</taxon>
        <taxon>Candidatus Omnitrophota</taxon>
        <taxon>Candidatus Omnitrophus</taxon>
    </lineage>
</organism>
<dbReference type="AlphaFoldDB" id="A0A0F0CUX2"/>
<evidence type="ECO:0000259" key="1">
    <source>
        <dbReference type="PROSITE" id="PS50022"/>
    </source>
</evidence>
<dbReference type="InterPro" id="IPR000421">
    <property type="entry name" value="FA58C"/>
</dbReference>
<gene>
    <name evidence="2" type="ORF">OMAG_000917</name>
</gene>
<dbReference type="PROSITE" id="PS51257">
    <property type="entry name" value="PROKAR_LIPOPROTEIN"/>
    <property type="match status" value="1"/>
</dbReference>